<dbReference type="InterPro" id="IPR056490">
    <property type="entry name" value="Rcc01698_C"/>
</dbReference>
<dbReference type="OrthoDB" id="8445115at2"/>
<comment type="caution">
    <text evidence="2">The sequence shown here is derived from an EMBL/GenBank/DDBJ whole genome shotgun (WGS) entry which is preliminary data.</text>
</comment>
<dbReference type="Pfam" id="PF23666">
    <property type="entry name" value="Rcc01698_C"/>
    <property type="match status" value="1"/>
</dbReference>
<name>A0A5C6TUD8_9SPHN</name>
<evidence type="ECO:0000313" key="3">
    <source>
        <dbReference type="Proteomes" id="UP000321249"/>
    </source>
</evidence>
<evidence type="ECO:0000259" key="1">
    <source>
        <dbReference type="Pfam" id="PF23666"/>
    </source>
</evidence>
<dbReference type="EMBL" id="VOQQ01000001">
    <property type="protein sequence ID" value="TXC63947.1"/>
    <property type="molecule type" value="Genomic_DNA"/>
</dbReference>
<reference evidence="2 3" key="1">
    <citation type="journal article" date="2015" name="J. Microbiol.">
        <title>Sphingosinicella ginsenosidimutans sp. nov., with ginsenoside converting activity.</title>
        <authorList>
            <person name="Kim J.K."/>
            <person name="Kang M.S."/>
            <person name="Park S.C."/>
            <person name="Kim K.M."/>
            <person name="Choi K."/>
            <person name="Yoon M.H."/>
            <person name="Im W.T."/>
        </authorList>
    </citation>
    <scope>NUCLEOTIDE SEQUENCE [LARGE SCALE GENOMIC DNA]</scope>
    <source>
        <strain evidence="2 3">BS-11</strain>
    </source>
</reference>
<proteinExistence type="predicted"/>
<keyword evidence="3" id="KW-1185">Reference proteome</keyword>
<accession>A0A5C6TUD8</accession>
<feature type="domain" description="Rcc01698-like C-terminal" evidence="1">
    <location>
        <begin position="134"/>
        <end position="228"/>
    </location>
</feature>
<protein>
    <recommendedName>
        <fullName evidence="1">Rcc01698-like C-terminal domain-containing protein</fullName>
    </recommendedName>
</protein>
<dbReference type="RefSeq" id="WP_147043353.1">
    <property type="nucleotide sequence ID" value="NZ_BAABIR010000001.1"/>
</dbReference>
<gene>
    <name evidence="2" type="ORF">FRZ32_09930</name>
</gene>
<organism evidence="2 3">
    <name type="scientific">Allosphingosinicella ginsenosidimutans</name>
    <dbReference type="NCBI Taxonomy" id="1176539"/>
    <lineage>
        <taxon>Bacteria</taxon>
        <taxon>Pseudomonadati</taxon>
        <taxon>Pseudomonadota</taxon>
        <taxon>Alphaproteobacteria</taxon>
        <taxon>Sphingomonadales</taxon>
        <taxon>Sphingomonadaceae</taxon>
        <taxon>Allosphingosinicella</taxon>
    </lineage>
</organism>
<dbReference type="Proteomes" id="UP000321249">
    <property type="component" value="Unassembled WGS sequence"/>
</dbReference>
<dbReference type="AlphaFoldDB" id="A0A5C6TUD8"/>
<sequence>MLRAGRASVKAAYDWRRADLRPGALARIEGLGGAWKVSRWTLGAMRMSIELTGVPGGSPVAADADAGRPASADDLIQGPTTLRLRDLPLGNPASGTPMLFAFAAGDDAGWRRADLIATFDDGASWLPVGRAGPATMGTALTALAARPSTLFDTESALEVELLSETMWLEGASDAALAGGANLALVGDELLQFGRAEWIGPRRFRLSRLLRGRRGTEWAAAGHGAGEAFALVAVDGPVAIAAPEGSIGGTARVSARGIGDPEDVVVEAAIDGAALRPPAPVHLVAERQANGDILVRWVRRSREGWSWQSGADTPIGEQSEAYRLDISGDGFRRQEILTAPSFLYSAADQAGDGAAGPIVFSVIQIGTYAASRPAEIMVD</sequence>
<evidence type="ECO:0000313" key="2">
    <source>
        <dbReference type="EMBL" id="TXC63947.1"/>
    </source>
</evidence>